<reference evidence="6 7" key="1">
    <citation type="journal article" date="2018" name="Microbiome">
        <title>Fine metagenomic profile of the Mediterranean stratified and mixed water columns revealed by assembly and recruitment.</title>
        <authorList>
            <person name="Haro-Moreno J.M."/>
            <person name="Lopez-Perez M."/>
            <person name="De La Torre J.R."/>
            <person name="Picazo A."/>
            <person name="Camacho A."/>
            <person name="Rodriguez-Valera F."/>
        </authorList>
    </citation>
    <scope>NUCLEOTIDE SEQUENCE [LARGE SCALE GENOMIC DNA]</scope>
    <source>
        <strain evidence="6">MED-G57</strain>
    </source>
</reference>
<feature type="transmembrane region" description="Helical" evidence="5">
    <location>
        <begin position="107"/>
        <end position="131"/>
    </location>
</feature>
<dbReference type="Proteomes" id="UP000253570">
    <property type="component" value="Unassembled WGS sequence"/>
</dbReference>
<dbReference type="GO" id="GO:0009403">
    <property type="term" value="P:toxin biosynthetic process"/>
    <property type="evidence" value="ECO:0007669"/>
    <property type="project" value="InterPro"/>
</dbReference>
<dbReference type="PANTHER" id="PTHR36926:SF1">
    <property type="entry name" value="COLICIN V PRODUCTION PROTEIN"/>
    <property type="match status" value="1"/>
</dbReference>
<evidence type="ECO:0000313" key="6">
    <source>
        <dbReference type="EMBL" id="RCL73748.1"/>
    </source>
</evidence>
<keyword evidence="2 5" id="KW-0812">Transmembrane</keyword>
<protein>
    <submittedName>
        <fullName evidence="6">CvpA family protein</fullName>
    </submittedName>
</protein>
<feature type="transmembrane region" description="Helical" evidence="5">
    <location>
        <begin position="6"/>
        <end position="25"/>
    </location>
</feature>
<evidence type="ECO:0000256" key="1">
    <source>
        <dbReference type="ARBA" id="ARBA00004141"/>
    </source>
</evidence>
<dbReference type="AlphaFoldDB" id="A0A368DPH7"/>
<keyword evidence="4 5" id="KW-0472">Membrane</keyword>
<feature type="transmembrane region" description="Helical" evidence="5">
    <location>
        <begin position="66"/>
        <end position="87"/>
    </location>
</feature>
<evidence type="ECO:0000256" key="3">
    <source>
        <dbReference type="ARBA" id="ARBA00022989"/>
    </source>
</evidence>
<dbReference type="InterPro" id="IPR052719">
    <property type="entry name" value="CvpA-like"/>
</dbReference>
<dbReference type="EMBL" id="QOQD01000005">
    <property type="protein sequence ID" value="RCL73748.1"/>
    <property type="molecule type" value="Genomic_DNA"/>
</dbReference>
<gene>
    <name evidence="6" type="ORF">DBW71_02930</name>
</gene>
<evidence type="ECO:0000256" key="4">
    <source>
        <dbReference type="ARBA" id="ARBA00023136"/>
    </source>
</evidence>
<dbReference type="InterPro" id="IPR003825">
    <property type="entry name" value="Colicin-V_CvpA"/>
</dbReference>
<dbReference type="GO" id="GO:0016020">
    <property type="term" value="C:membrane"/>
    <property type="evidence" value="ECO:0007669"/>
    <property type="project" value="UniProtKB-SubCell"/>
</dbReference>
<evidence type="ECO:0000256" key="5">
    <source>
        <dbReference type="SAM" id="Phobius"/>
    </source>
</evidence>
<comment type="subcellular location">
    <subcellularLocation>
        <location evidence="1">Membrane</location>
        <topology evidence="1">Multi-pass membrane protein</topology>
    </subcellularLocation>
</comment>
<sequence length="190" mass="21735">MANSISFFDTIMLLLVFLSSFFSMLRGFTRETLSILSWVFATLASFIAYTNDQSRNFAEGLLQPDWLAYSILVGITFIVTLIVSAFISSKISKLVLKSNIGILDRIFGICFGFIRGYLIIMLLFLAMTWLFDNNEPKWLKKSIFHDHLTNTKDRIFSYLPENPSQLIEIINFDSIEENADFDQLEVPGAN</sequence>
<keyword evidence="3 5" id="KW-1133">Transmembrane helix</keyword>
<dbReference type="Pfam" id="PF02674">
    <property type="entry name" value="Colicin_V"/>
    <property type="match status" value="1"/>
</dbReference>
<organism evidence="6 7">
    <name type="scientific">PS1 clade bacterium</name>
    <dbReference type="NCBI Taxonomy" id="2175152"/>
    <lineage>
        <taxon>Bacteria</taxon>
        <taxon>Pseudomonadati</taxon>
        <taxon>Pseudomonadota</taxon>
        <taxon>Alphaproteobacteria</taxon>
        <taxon>PS1 clade</taxon>
    </lineage>
</organism>
<evidence type="ECO:0000256" key="2">
    <source>
        <dbReference type="ARBA" id="ARBA00022692"/>
    </source>
</evidence>
<accession>A0A368DPH7</accession>
<comment type="caution">
    <text evidence="6">The sequence shown here is derived from an EMBL/GenBank/DDBJ whole genome shotgun (WGS) entry which is preliminary data.</text>
</comment>
<name>A0A368DPH7_9PROT</name>
<feature type="transmembrane region" description="Helical" evidence="5">
    <location>
        <begin position="32"/>
        <end position="50"/>
    </location>
</feature>
<evidence type="ECO:0000313" key="7">
    <source>
        <dbReference type="Proteomes" id="UP000253570"/>
    </source>
</evidence>
<proteinExistence type="predicted"/>
<dbReference type="PANTHER" id="PTHR36926">
    <property type="entry name" value="COLICIN V PRODUCTION PROTEIN"/>
    <property type="match status" value="1"/>
</dbReference>